<dbReference type="PATRIC" id="fig|157838.3.peg.3147"/>
<reference evidence="2 3" key="1">
    <citation type="submission" date="2015-09" db="EMBL/GenBank/DDBJ databases">
        <title>Genome sequencing project for genomic taxonomy and phylogenomics of Bacillus-like bacteria.</title>
        <authorList>
            <person name="Liu B."/>
            <person name="Wang J."/>
            <person name="Zhu Y."/>
            <person name="Liu G."/>
            <person name="Chen Q."/>
            <person name="Chen Z."/>
            <person name="Lan J."/>
            <person name="Che J."/>
            <person name="Ge C."/>
            <person name="Shi H."/>
            <person name="Pan Z."/>
            <person name="Liu X."/>
        </authorList>
    </citation>
    <scope>NUCLEOTIDE SEQUENCE [LARGE SCALE GENOMIC DNA]</scope>
    <source>
        <strain evidence="2 3">LMG 18435</strain>
    </source>
</reference>
<keyword evidence="3" id="KW-1185">Reference proteome</keyword>
<accession>A0A0Q3WYZ3</accession>
<comment type="caution">
    <text evidence="2">The sequence shown here is derived from an EMBL/GenBank/DDBJ whole genome shotgun (WGS) entry which is preliminary data.</text>
</comment>
<dbReference type="RefSeq" id="WP_055740301.1">
    <property type="nucleotide sequence ID" value="NZ_JAAIWL010000051.1"/>
</dbReference>
<dbReference type="EMBL" id="LJJC01000004">
    <property type="protein sequence ID" value="KQL54525.1"/>
    <property type="molecule type" value="Genomic_DNA"/>
</dbReference>
<evidence type="ECO:0000256" key="1">
    <source>
        <dbReference type="SAM" id="MobiDB-lite"/>
    </source>
</evidence>
<feature type="region of interest" description="Disordered" evidence="1">
    <location>
        <begin position="328"/>
        <end position="353"/>
    </location>
</feature>
<sequence length="370" mass="44500">MAKKRIKRKPKEIREMIETTDMKYIMLNNRLFDDFYSKGKVTYKPVLMKEKNKDTGKVEEYWLYHDGKTVDYSENNIPEPKTATFDERDFLIIILIKFLQQQNFVGYSKELADYLFKSKKDNNDKRMKQRLKKLQVLQGTVNNIYHHKDKKRVMHLDGTQVRLINEEKVEGYEGNTKRIFYKWHLNFDCDYKIEKDKDKKETEVPTNFFRVTIYDLDLYTNGILNEKEFITYLYFIRSFNPSIPIWHSIGAISEKTNVKNVSKTDELVERLTHVKVKDKFCKEDETFPLIHVDRPENYKRKILERQQPSSFYKPIYHLSTMKRLMGEDDPNYYSVQEDNPSQDIEEDEIEPKENFQVVEDDDLSFLDELD</sequence>
<organism evidence="2 3">
    <name type="scientific">Heyndrickxia shackletonii</name>
    <dbReference type="NCBI Taxonomy" id="157838"/>
    <lineage>
        <taxon>Bacteria</taxon>
        <taxon>Bacillati</taxon>
        <taxon>Bacillota</taxon>
        <taxon>Bacilli</taxon>
        <taxon>Bacillales</taxon>
        <taxon>Bacillaceae</taxon>
        <taxon>Heyndrickxia</taxon>
    </lineage>
</organism>
<gene>
    <name evidence="2" type="ORF">AN964_14165</name>
</gene>
<feature type="compositionally biased region" description="Polar residues" evidence="1">
    <location>
        <begin position="333"/>
        <end position="342"/>
    </location>
</feature>
<dbReference type="OrthoDB" id="2941821at2"/>
<dbReference type="AlphaFoldDB" id="A0A0Q3WYZ3"/>
<protein>
    <submittedName>
        <fullName evidence="2">Uncharacterized protein</fullName>
    </submittedName>
</protein>
<evidence type="ECO:0000313" key="3">
    <source>
        <dbReference type="Proteomes" id="UP000051888"/>
    </source>
</evidence>
<proteinExistence type="predicted"/>
<dbReference type="Proteomes" id="UP000051888">
    <property type="component" value="Unassembled WGS sequence"/>
</dbReference>
<name>A0A0Q3WYZ3_9BACI</name>
<evidence type="ECO:0000313" key="2">
    <source>
        <dbReference type="EMBL" id="KQL54525.1"/>
    </source>
</evidence>